<organism evidence="2 3">
    <name type="scientific">Hyaloscypha bicolor E</name>
    <dbReference type="NCBI Taxonomy" id="1095630"/>
    <lineage>
        <taxon>Eukaryota</taxon>
        <taxon>Fungi</taxon>
        <taxon>Dikarya</taxon>
        <taxon>Ascomycota</taxon>
        <taxon>Pezizomycotina</taxon>
        <taxon>Leotiomycetes</taxon>
        <taxon>Helotiales</taxon>
        <taxon>Hyaloscyphaceae</taxon>
        <taxon>Hyaloscypha</taxon>
        <taxon>Hyaloscypha bicolor</taxon>
    </lineage>
</organism>
<dbReference type="GeneID" id="36593555"/>
<protein>
    <submittedName>
        <fullName evidence="2">Uncharacterized protein</fullName>
    </submittedName>
</protein>
<accession>A0A2J6SJD1</accession>
<dbReference type="EMBL" id="KZ613913">
    <property type="protein sequence ID" value="PMD50879.1"/>
    <property type="molecule type" value="Genomic_DNA"/>
</dbReference>
<name>A0A2J6SJD1_9HELO</name>
<feature type="signal peptide" evidence="1">
    <location>
        <begin position="1"/>
        <end position="17"/>
    </location>
</feature>
<keyword evidence="1" id="KW-0732">Signal</keyword>
<feature type="chain" id="PRO_5014387741" evidence="1">
    <location>
        <begin position="18"/>
        <end position="313"/>
    </location>
</feature>
<dbReference type="Proteomes" id="UP000235371">
    <property type="component" value="Unassembled WGS sequence"/>
</dbReference>
<dbReference type="OrthoDB" id="3438781at2759"/>
<dbReference type="InParanoid" id="A0A2J6SJD1"/>
<dbReference type="RefSeq" id="XP_024727783.1">
    <property type="nucleotide sequence ID" value="XM_024885478.1"/>
</dbReference>
<evidence type="ECO:0000313" key="3">
    <source>
        <dbReference type="Proteomes" id="UP000235371"/>
    </source>
</evidence>
<keyword evidence="3" id="KW-1185">Reference proteome</keyword>
<gene>
    <name evidence="2" type="ORF">K444DRAFT_648590</name>
</gene>
<evidence type="ECO:0000313" key="2">
    <source>
        <dbReference type="EMBL" id="PMD50879.1"/>
    </source>
</evidence>
<proteinExistence type="predicted"/>
<sequence length="313" mass="31545">MRLNVLLLAILATLVTADSVSSSNANGDCNTGFVVCAPAGATSATTPQIGDAAFANLFTDIVQSSLPAFKRSLSDRAVASLCCNALLSCLTITALGLPMCYDKFTTNFFLPDGSHGTIVGGSYTSSSGDHANLETGDYTLASGQTGNIYSKDPAAKPNTATLPMPTQFTASGVGSAVPISNLGSQVTHTYTTTIPESVVPAVTISPSTVSGVVSQETILLPNTILTLVSGSYVSNTGAVTSLSTLTEPASIIPGTTLPASTVSAIVTVVTTTQVGAIQSSTTPSATTKKGGAGRNKRSGMGLIVVLLAGLVML</sequence>
<reference evidence="2 3" key="1">
    <citation type="submission" date="2016-04" db="EMBL/GenBank/DDBJ databases">
        <title>A degradative enzymes factory behind the ericoid mycorrhizal symbiosis.</title>
        <authorList>
            <consortium name="DOE Joint Genome Institute"/>
            <person name="Martino E."/>
            <person name="Morin E."/>
            <person name="Grelet G."/>
            <person name="Kuo A."/>
            <person name="Kohler A."/>
            <person name="Daghino S."/>
            <person name="Barry K."/>
            <person name="Choi C."/>
            <person name="Cichocki N."/>
            <person name="Clum A."/>
            <person name="Copeland A."/>
            <person name="Hainaut M."/>
            <person name="Haridas S."/>
            <person name="Labutti K."/>
            <person name="Lindquist E."/>
            <person name="Lipzen A."/>
            <person name="Khouja H.-R."/>
            <person name="Murat C."/>
            <person name="Ohm R."/>
            <person name="Olson A."/>
            <person name="Spatafora J."/>
            <person name="Veneault-Fourrey C."/>
            <person name="Henrissat B."/>
            <person name="Grigoriev I."/>
            <person name="Martin F."/>
            <person name="Perotto S."/>
        </authorList>
    </citation>
    <scope>NUCLEOTIDE SEQUENCE [LARGE SCALE GENOMIC DNA]</scope>
    <source>
        <strain evidence="2 3">E</strain>
    </source>
</reference>
<dbReference type="AlphaFoldDB" id="A0A2J6SJD1"/>
<evidence type="ECO:0000256" key="1">
    <source>
        <dbReference type="SAM" id="SignalP"/>
    </source>
</evidence>